<evidence type="ECO:0000313" key="3">
    <source>
        <dbReference type="Proteomes" id="UP000479190"/>
    </source>
</evidence>
<feature type="transmembrane region" description="Helical" evidence="1">
    <location>
        <begin position="12"/>
        <end position="31"/>
    </location>
</feature>
<keyword evidence="1" id="KW-0472">Membrane</keyword>
<protein>
    <recommendedName>
        <fullName evidence="4">Tick transposon</fullName>
    </recommendedName>
</protein>
<keyword evidence="1" id="KW-0812">Transmembrane</keyword>
<evidence type="ECO:0008006" key="4">
    <source>
        <dbReference type="Google" id="ProtNLM"/>
    </source>
</evidence>
<organism evidence="2 3">
    <name type="scientific">Trichogramma brassicae</name>
    <dbReference type="NCBI Taxonomy" id="86971"/>
    <lineage>
        <taxon>Eukaryota</taxon>
        <taxon>Metazoa</taxon>
        <taxon>Ecdysozoa</taxon>
        <taxon>Arthropoda</taxon>
        <taxon>Hexapoda</taxon>
        <taxon>Insecta</taxon>
        <taxon>Pterygota</taxon>
        <taxon>Neoptera</taxon>
        <taxon>Endopterygota</taxon>
        <taxon>Hymenoptera</taxon>
        <taxon>Apocrita</taxon>
        <taxon>Proctotrupomorpha</taxon>
        <taxon>Chalcidoidea</taxon>
        <taxon>Trichogrammatidae</taxon>
        <taxon>Trichogramma</taxon>
    </lineage>
</organism>
<name>A0A6H5IA16_9HYME</name>
<evidence type="ECO:0000256" key="1">
    <source>
        <dbReference type="SAM" id="Phobius"/>
    </source>
</evidence>
<keyword evidence="1" id="KW-1133">Transmembrane helix</keyword>
<dbReference type="Proteomes" id="UP000479190">
    <property type="component" value="Unassembled WGS sequence"/>
</dbReference>
<dbReference type="EMBL" id="CADCXV010000760">
    <property type="protein sequence ID" value="CAB0034817.1"/>
    <property type="molecule type" value="Genomic_DNA"/>
</dbReference>
<keyword evidence="3" id="KW-1185">Reference proteome</keyword>
<accession>A0A6H5IA16</accession>
<reference evidence="2 3" key="1">
    <citation type="submission" date="2020-02" db="EMBL/GenBank/DDBJ databases">
        <authorList>
            <person name="Ferguson B K."/>
        </authorList>
    </citation>
    <scope>NUCLEOTIDE SEQUENCE [LARGE SCALE GENOMIC DNA]</scope>
</reference>
<dbReference type="AlphaFoldDB" id="A0A6H5IA16"/>
<gene>
    <name evidence="2" type="ORF">TBRA_LOCUS6715</name>
</gene>
<proteinExistence type="predicted"/>
<sequence>MFKLRHLPKKVLVTIYYAYVYSIINYGLIIWSDAYKSELKQLEKLHGRFHQVVKDNNIPTIRELYVVNCIMFHYEHLSYSYKSSCSKTRTKCLPLPSHEKTFYVKNSLKNMNCHEQYKKLNKTKYFQRIEALRSTCTRWHSASHQGDRIFRY</sequence>
<dbReference type="OrthoDB" id="414730at2759"/>
<evidence type="ECO:0000313" key="2">
    <source>
        <dbReference type="EMBL" id="CAB0034817.1"/>
    </source>
</evidence>